<evidence type="ECO:0000313" key="3">
    <source>
        <dbReference type="Proteomes" id="UP000824596"/>
    </source>
</evidence>
<dbReference type="SUPFAM" id="SSF63829">
    <property type="entry name" value="Calcium-dependent phosphotriesterase"/>
    <property type="match status" value="1"/>
</dbReference>
<evidence type="ECO:0008006" key="4">
    <source>
        <dbReference type="Google" id="ProtNLM"/>
    </source>
</evidence>
<feature type="chain" id="PRO_5040300848" description="Six-bladed beta-propeller-like protein" evidence="1">
    <location>
        <begin position="20"/>
        <end position="274"/>
    </location>
</feature>
<gene>
    <name evidence="2" type="ORF">HRG_05204</name>
</gene>
<dbReference type="PANTHER" id="PTHR42060">
    <property type="entry name" value="NHL REPEAT-CONTAINING PROTEIN-RELATED"/>
    <property type="match status" value="1"/>
</dbReference>
<organism evidence="2 3">
    <name type="scientific">Hirsutella rhossiliensis</name>
    <dbReference type="NCBI Taxonomy" id="111463"/>
    <lineage>
        <taxon>Eukaryota</taxon>
        <taxon>Fungi</taxon>
        <taxon>Dikarya</taxon>
        <taxon>Ascomycota</taxon>
        <taxon>Pezizomycotina</taxon>
        <taxon>Sordariomycetes</taxon>
        <taxon>Hypocreomycetidae</taxon>
        <taxon>Hypocreales</taxon>
        <taxon>Ophiocordycipitaceae</taxon>
        <taxon>Hirsutella</taxon>
    </lineage>
</organism>
<keyword evidence="1" id="KW-0732">Signal</keyword>
<dbReference type="Gene3D" id="2.120.10.30">
    <property type="entry name" value="TolB, C-terminal domain"/>
    <property type="match status" value="1"/>
</dbReference>
<dbReference type="InterPro" id="IPR052998">
    <property type="entry name" value="Hetero-Diels-Alderase-like"/>
</dbReference>
<dbReference type="AlphaFoldDB" id="A0A9P8MWY0"/>
<dbReference type="Proteomes" id="UP000824596">
    <property type="component" value="Unassembled WGS sequence"/>
</dbReference>
<dbReference type="OrthoDB" id="9977941at2759"/>
<proteinExistence type="predicted"/>
<protein>
    <recommendedName>
        <fullName evidence="4">Six-bladed beta-propeller-like protein</fullName>
    </recommendedName>
</protein>
<sequence length="274" mass="29784">MRARLLKAFFASLIPLAWPATLAPRTESRLDRASLPLPHRLVAQFPVGTWIENIAVRPNGNILVTSLAPNASLYEISNPQSESPTVTLHFTISTISSLSGITEVDDDCFCIVGGNFSPSGSDRGAFSVWVVDFKNRHGPEMRRAASLPDAVLPNGATKLPHTENTVLIADSTLGLVWKVHVHTGEHEIALQLPEMSPQAGGNSSALVGINGIHAWKGRLWWTNSANASLYRVRIMPGGNLADDVEVEKVASLPSLIFGRLHPRTWGPRGRMDDH</sequence>
<dbReference type="RefSeq" id="XP_044720207.1">
    <property type="nucleotide sequence ID" value="XM_044863675.1"/>
</dbReference>
<reference evidence="2" key="1">
    <citation type="submission" date="2021-09" db="EMBL/GenBank/DDBJ databases">
        <title>A high-quality genome of the endoparasitic fungus Hirsutella rhossiliensis with a comparison of Hirsutella genomes reveals transposable elements contributing to genome size variation.</title>
        <authorList>
            <person name="Lin R."/>
            <person name="Jiao Y."/>
            <person name="Sun X."/>
            <person name="Ling J."/>
            <person name="Xie B."/>
            <person name="Cheng X."/>
        </authorList>
    </citation>
    <scope>NUCLEOTIDE SEQUENCE</scope>
    <source>
        <strain evidence="2">HR02</strain>
    </source>
</reference>
<evidence type="ECO:0000256" key="1">
    <source>
        <dbReference type="SAM" id="SignalP"/>
    </source>
</evidence>
<accession>A0A9P8MWY0</accession>
<dbReference type="GeneID" id="68354333"/>
<evidence type="ECO:0000313" key="2">
    <source>
        <dbReference type="EMBL" id="KAH0962694.1"/>
    </source>
</evidence>
<feature type="signal peptide" evidence="1">
    <location>
        <begin position="1"/>
        <end position="19"/>
    </location>
</feature>
<dbReference type="InterPro" id="IPR011042">
    <property type="entry name" value="6-blade_b-propeller_TolB-like"/>
</dbReference>
<comment type="caution">
    <text evidence="2">The sequence shown here is derived from an EMBL/GenBank/DDBJ whole genome shotgun (WGS) entry which is preliminary data.</text>
</comment>
<dbReference type="PANTHER" id="PTHR42060:SF1">
    <property type="entry name" value="NHL REPEAT-CONTAINING PROTEIN"/>
    <property type="match status" value="1"/>
</dbReference>
<name>A0A9P8MWY0_9HYPO</name>
<dbReference type="EMBL" id="JAIZPD010000005">
    <property type="protein sequence ID" value="KAH0962694.1"/>
    <property type="molecule type" value="Genomic_DNA"/>
</dbReference>
<keyword evidence="3" id="KW-1185">Reference proteome</keyword>